<evidence type="ECO:0000313" key="2">
    <source>
        <dbReference type="EMBL" id="THU64760.1"/>
    </source>
</evidence>
<evidence type="ECO:0000256" key="1">
    <source>
        <dbReference type="SAM" id="MobiDB-lite"/>
    </source>
</evidence>
<feature type="compositionally biased region" description="Basic residues" evidence="1">
    <location>
        <begin position="139"/>
        <end position="153"/>
    </location>
</feature>
<dbReference type="AlphaFoldDB" id="A0A4S8JRQ9"/>
<dbReference type="EMBL" id="PYDT01000004">
    <property type="protein sequence ID" value="THU64760.1"/>
    <property type="molecule type" value="Genomic_DNA"/>
</dbReference>
<comment type="caution">
    <text evidence="2">The sequence shown here is derived from an EMBL/GenBank/DDBJ whole genome shotgun (WGS) entry which is preliminary data.</text>
</comment>
<feature type="compositionally biased region" description="Basic and acidic residues" evidence="1">
    <location>
        <begin position="82"/>
        <end position="97"/>
    </location>
</feature>
<name>A0A4S8JRQ9_MUSBA</name>
<protein>
    <submittedName>
        <fullName evidence="2">Uncharacterized protein</fullName>
    </submittedName>
</protein>
<reference evidence="2 3" key="1">
    <citation type="journal article" date="2019" name="Nat. Plants">
        <title>Genome sequencing of Musa balbisiana reveals subgenome evolution and function divergence in polyploid bananas.</title>
        <authorList>
            <person name="Yao X."/>
        </authorList>
    </citation>
    <scope>NUCLEOTIDE SEQUENCE [LARGE SCALE GENOMIC DNA]</scope>
    <source>
        <strain evidence="3">cv. DH-PKW</strain>
        <tissue evidence="2">Leaves</tissue>
    </source>
</reference>
<accession>A0A4S8JRQ9</accession>
<organism evidence="2 3">
    <name type="scientific">Musa balbisiana</name>
    <name type="common">Banana</name>
    <dbReference type="NCBI Taxonomy" id="52838"/>
    <lineage>
        <taxon>Eukaryota</taxon>
        <taxon>Viridiplantae</taxon>
        <taxon>Streptophyta</taxon>
        <taxon>Embryophyta</taxon>
        <taxon>Tracheophyta</taxon>
        <taxon>Spermatophyta</taxon>
        <taxon>Magnoliopsida</taxon>
        <taxon>Liliopsida</taxon>
        <taxon>Zingiberales</taxon>
        <taxon>Musaceae</taxon>
        <taxon>Musa</taxon>
    </lineage>
</organism>
<dbReference type="Proteomes" id="UP000317650">
    <property type="component" value="Chromosome 1"/>
</dbReference>
<keyword evidence="3" id="KW-1185">Reference proteome</keyword>
<gene>
    <name evidence="2" type="ORF">C4D60_Mb01t29840</name>
</gene>
<sequence>MGTPCRGCGWQKSGAVGGCRTRRVWMLVRAVRRAFGTRARPRGPSSGGSRCHGPRPRSAYKYAERRNYKDSLNGDANGISPAEKRAPASENCSLEKRPQRRTGPKPLKGVKGGESPSGSDPVAPEGGWRRVGLWGMRQRAGKFRPKLNRARER</sequence>
<proteinExistence type="predicted"/>
<feature type="region of interest" description="Disordered" evidence="1">
    <location>
        <begin position="36"/>
        <end position="153"/>
    </location>
</feature>
<evidence type="ECO:0000313" key="3">
    <source>
        <dbReference type="Proteomes" id="UP000317650"/>
    </source>
</evidence>